<proteinExistence type="predicted"/>
<reference evidence="1 2" key="1">
    <citation type="journal article" date="2023" name="ISME J.">
        <title>Thermophilic Dehalococcoidia with unusual traits shed light on an unexpected past.</title>
        <authorList>
            <person name="Palmer M."/>
            <person name="Covington J.K."/>
            <person name="Zhou E.M."/>
            <person name="Thomas S.C."/>
            <person name="Habib N."/>
            <person name="Seymour C.O."/>
            <person name="Lai D."/>
            <person name="Johnston J."/>
            <person name="Hashimi A."/>
            <person name="Jiao J.Y."/>
            <person name="Muok A.R."/>
            <person name="Liu L."/>
            <person name="Xian W.D."/>
            <person name="Zhi X.Y."/>
            <person name="Li M.M."/>
            <person name="Silva L.P."/>
            <person name="Bowen B.P."/>
            <person name="Louie K."/>
            <person name="Briegel A."/>
            <person name="Pett-Ridge J."/>
            <person name="Weber P.K."/>
            <person name="Tocheva E.I."/>
            <person name="Woyke T."/>
            <person name="Northen T.R."/>
            <person name="Mayali X."/>
            <person name="Li W.J."/>
            <person name="Hedlund B.P."/>
        </authorList>
    </citation>
    <scope>NUCLEOTIDE SEQUENCE [LARGE SCALE GENOMIC DNA]</scope>
    <source>
        <strain evidence="1 2">YIM 72310</strain>
    </source>
</reference>
<evidence type="ECO:0000313" key="2">
    <source>
        <dbReference type="Proteomes" id="UP001212803"/>
    </source>
</evidence>
<dbReference type="Pfam" id="PF05635">
    <property type="entry name" value="23S_rRNA_IVP"/>
    <property type="match status" value="1"/>
</dbReference>
<dbReference type="PANTHER" id="PTHR38471">
    <property type="entry name" value="FOUR HELIX BUNDLE PROTEIN"/>
    <property type="match status" value="1"/>
</dbReference>
<dbReference type="RefSeq" id="WP_270055281.1">
    <property type="nucleotide sequence ID" value="NZ_CP115149.1"/>
</dbReference>
<dbReference type="EMBL" id="CP115149">
    <property type="protein sequence ID" value="WBL34753.1"/>
    <property type="molecule type" value="Genomic_DNA"/>
</dbReference>
<name>A0ABY7M438_9CHLR</name>
<dbReference type="CDD" id="cd16377">
    <property type="entry name" value="23S_rRNA_IVP_like"/>
    <property type="match status" value="1"/>
</dbReference>
<sequence length="120" mass="13484">MSELPYRRLLAWQRAHALAHEVLDLAESEPFARRPWFRDQVARAALSVSANIAEGSGRHSRREFASHVAIARGSLFELDSALLLARERGWLEHERGRELQSAIQELSAILSGLGQSLRDS</sequence>
<evidence type="ECO:0000313" key="1">
    <source>
        <dbReference type="EMBL" id="WBL34753.1"/>
    </source>
</evidence>
<dbReference type="PANTHER" id="PTHR38471:SF2">
    <property type="entry name" value="FOUR HELIX BUNDLE PROTEIN"/>
    <property type="match status" value="1"/>
</dbReference>
<accession>A0ABY7M438</accession>
<dbReference type="SUPFAM" id="SSF158446">
    <property type="entry name" value="IVS-encoded protein-like"/>
    <property type="match status" value="1"/>
</dbReference>
<organism evidence="1 2">
    <name type="scientific">Tepidiforma flava</name>
    <dbReference type="NCBI Taxonomy" id="3004094"/>
    <lineage>
        <taxon>Bacteria</taxon>
        <taxon>Bacillati</taxon>
        <taxon>Chloroflexota</taxon>
        <taxon>Tepidiformia</taxon>
        <taxon>Tepidiformales</taxon>
        <taxon>Tepidiformaceae</taxon>
        <taxon>Tepidiforma</taxon>
    </lineage>
</organism>
<dbReference type="InterPro" id="IPR012657">
    <property type="entry name" value="23S_rRNA-intervening_sequence"/>
</dbReference>
<keyword evidence="2" id="KW-1185">Reference proteome</keyword>
<dbReference type="Gene3D" id="1.20.1440.60">
    <property type="entry name" value="23S rRNA-intervening sequence"/>
    <property type="match status" value="1"/>
</dbReference>
<dbReference type="NCBIfam" id="TIGR02436">
    <property type="entry name" value="four helix bundle protein"/>
    <property type="match status" value="1"/>
</dbReference>
<gene>
    <name evidence="1" type="ORF">O0235_08085</name>
</gene>
<protein>
    <submittedName>
        <fullName evidence="1">Four helix bundle protein</fullName>
    </submittedName>
</protein>
<dbReference type="Proteomes" id="UP001212803">
    <property type="component" value="Chromosome"/>
</dbReference>
<dbReference type="InterPro" id="IPR036583">
    <property type="entry name" value="23S_rRNA_IVS_sf"/>
</dbReference>